<dbReference type="SMART" id="SM00490">
    <property type="entry name" value="HELICc"/>
    <property type="match status" value="1"/>
</dbReference>
<dbReference type="SMART" id="SM00487">
    <property type="entry name" value="DEXDc"/>
    <property type="match status" value="1"/>
</dbReference>
<dbReference type="CDD" id="cd18793">
    <property type="entry name" value="SF2_C_SNF"/>
    <property type="match status" value="1"/>
</dbReference>
<evidence type="ECO:0000256" key="2">
    <source>
        <dbReference type="ARBA" id="ARBA00022801"/>
    </source>
</evidence>
<name>A0AAD9ZC31_9LECA</name>
<dbReference type="GO" id="GO:0005524">
    <property type="term" value="F:ATP binding"/>
    <property type="evidence" value="ECO:0007669"/>
    <property type="project" value="UniProtKB-KW"/>
</dbReference>
<dbReference type="InterPro" id="IPR027417">
    <property type="entry name" value="P-loop_NTPase"/>
</dbReference>
<dbReference type="EMBL" id="JASNWA010000006">
    <property type="protein sequence ID" value="KAK3175284.1"/>
    <property type="molecule type" value="Genomic_DNA"/>
</dbReference>
<dbReference type="InterPro" id="IPR038718">
    <property type="entry name" value="SNF2-like_sf"/>
</dbReference>
<feature type="compositionally biased region" description="Polar residues" evidence="4">
    <location>
        <begin position="1154"/>
        <end position="1170"/>
    </location>
</feature>
<dbReference type="FunFam" id="3.40.50.10810:FF:000053">
    <property type="entry name" value="SNF2 family helicase/ATPase, putative"/>
    <property type="match status" value="1"/>
</dbReference>
<evidence type="ECO:0000313" key="8">
    <source>
        <dbReference type="Proteomes" id="UP001276659"/>
    </source>
</evidence>
<gene>
    <name evidence="7" type="ORF">OEA41_002531</name>
</gene>
<feature type="compositionally biased region" description="Polar residues" evidence="4">
    <location>
        <begin position="180"/>
        <end position="210"/>
    </location>
</feature>
<dbReference type="Gene3D" id="3.40.50.300">
    <property type="entry name" value="P-loop containing nucleotide triphosphate hydrolases"/>
    <property type="match status" value="2"/>
</dbReference>
<dbReference type="SUPFAM" id="SSF52540">
    <property type="entry name" value="P-loop containing nucleoside triphosphate hydrolases"/>
    <property type="match status" value="2"/>
</dbReference>
<keyword evidence="8" id="KW-1185">Reference proteome</keyword>
<keyword evidence="1" id="KW-0547">Nucleotide-binding</keyword>
<feature type="region of interest" description="Disordered" evidence="4">
    <location>
        <begin position="746"/>
        <end position="774"/>
    </location>
</feature>
<feature type="region of interest" description="Disordered" evidence="4">
    <location>
        <begin position="1"/>
        <end position="84"/>
    </location>
</feature>
<feature type="compositionally biased region" description="Polar residues" evidence="4">
    <location>
        <begin position="122"/>
        <end position="158"/>
    </location>
</feature>
<feature type="compositionally biased region" description="Low complexity" evidence="4">
    <location>
        <begin position="957"/>
        <end position="966"/>
    </location>
</feature>
<organism evidence="7 8">
    <name type="scientific">Lepraria neglecta</name>
    <dbReference type="NCBI Taxonomy" id="209136"/>
    <lineage>
        <taxon>Eukaryota</taxon>
        <taxon>Fungi</taxon>
        <taxon>Dikarya</taxon>
        <taxon>Ascomycota</taxon>
        <taxon>Pezizomycotina</taxon>
        <taxon>Lecanoromycetes</taxon>
        <taxon>OSLEUM clade</taxon>
        <taxon>Lecanoromycetidae</taxon>
        <taxon>Lecanorales</taxon>
        <taxon>Lecanorineae</taxon>
        <taxon>Stereocaulaceae</taxon>
        <taxon>Lepraria</taxon>
    </lineage>
</organism>
<dbReference type="Pfam" id="PF00176">
    <property type="entry name" value="SNF2-rel_dom"/>
    <property type="match status" value="1"/>
</dbReference>
<dbReference type="PANTHER" id="PTHR45626:SF14">
    <property type="entry name" value="ATP-DEPENDENT DNA HELICASE (EUROFUNG)"/>
    <property type="match status" value="1"/>
</dbReference>
<dbReference type="GO" id="GO:0005634">
    <property type="term" value="C:nucleus"/>
    <property type="evidence" value="ECO:0007669"/>
    <property type="project" value="TreeGrafter"/>
</dbReference>
<evidence type="ECO:0000259" key="5">
    <source>
        <dbReference type="PROSITE" id="PS51192"/>
    </source>
</evidence>
<dbReference type="Pfam" id="PF00271">
    <property type="entry name" value="Helicase_C"/>
    <property type="match status" value="1"/>
</dbReference>
<reference evidence="7" key="1">
    <citation type="submission" date="2022-11" db="EMBL/GenBank/DDBJ databases">
        <title>Chromosomal genome sequence assembly and mating type (MAT) locus characterization of the leprose asexual lichenized fungus Lepraria neglecta (Nyl.) Erichsen.</title>
        <authorList>
            <person name="Allen J.L."/>
            <person name="Pfeffer B."/>
        </authorList>
    </citation>
    <scope>NUCLEOTIDE SEQUENCE</scope>
    <source>
        <strain evidence="7">Allen 5258</strain>
    </source>
</reference>
<feature type="compositionally biased region" description="Polar residues" evidence="4">
    <location>
        <begin position="23"/>
        <end position="35"/>
    </location>
</feature>
<accession>A0AAD9ZC31</accession>
<dbReference type="CDD" id="cd18008">
    <property type="entry name" value="DEXDc_SHPRH-like"/>
    <property type="match status" value="1"/>
</dbReference>
<dbReference type="Gene3D" id="3.40.50.10810">
    <property type="entry name" value="Tandem AAA-ATPase domain"/>
    <property type="match status" value="1"/>
</dbReference>
<dbReference type="InterPro" id="IPR000330">
    <property type="entry name" value="SNF2_N"/>
</dbReference>
<keyword evidence="3" id="KW-0067">ATP-binding</keyword>
<feature type="compositionally biased region" description="Basic residues" evidence="4">
    <location>
        <begin position="829"/>
        <end position="839"/>
    </location>
</feature>
<sequence length="1202" mass="133638">MSVRHRQRQGRHLLVQRGPPTPATNTLGSIKTPTFSFEPPRLQTTSTNNTFPVASPTDSEEEEEEEEIQANEGGSPNAHLPRLPNLQTTQYPIDFDFTCSNRASLSKLGDSSSLFSITSVTGSPPVTQARSPQSFQFGAPRPTTSERFTFDSPPSSTMVEEREPPKATPQKPAQPPVFRNPNQPQFGQPSPLQNRLQPNNIFNVPKPQQTRTEHHTPAPPAGTSHLQQVKDFTHKVVDPFRSHHPMQPRPAQADPNAVEIPRPANAPTWNAYPRPQPTYSSFNPPASGFAAVNSYQRPVIDLTKPQVLYQDPALLDDRFGAADPYLYIDAGKATENIKELLEGAFEDEEDKPRTRGRKKKVEATGAGLSDKLQGLDVKADSDKEDHDGEDDEDEDEDDGTVEGLKVKLLPHQVDGVEWMRDKEIGTKKIKGILPKGGILADDMGLGKTIQSIALLLTNPRPALSIATSVTDKKALSPSVGKSTLVVAPLALIKQWEGEIKNRMTESHKLRVCVHHGPQRTKRFEDLKKYDVVITTYQILVSEHGSSSEREDGPQVGCFGIQWYRVILDEAHTIKNRNAKATQACYALRSEYRWCLTGTPMQNNLDELQSLIRFLRIKPYNDLSIWKDQITRPMSQGRGGVAIKRLQFYLKAFMKRRTKDVLKKEGALNPGGKPSKDGQTTGFKITARNIESVKAEFSPEERRFYDRLEQRTDRSLEQMMSGEKVNYASALVLLLRLRQACNHPQLVGGSMAKDKDAITTGQGSGTQAPRNSKVVDDDVDAMADLLGGMSMQTKQCDVCQIKLSKDEVSAGSIRCTECEEDLASQGAQKEKKKDRKRKNKPPSSKAKSEKSDPRAPRNRRVVLDNSDGEEDPNAELVVPEHERHAPDLGKAGGTDDENAEGGGESLASNDTDTEDESSIKLKKPRQREVFSLDTSDEETKEDESSEEASDEEEEEVSSSDSEPSLASITTSAKIQHLLKILHRESDTHKFIVFSQFTSMLDLIEPFLNQDGLVFTRYDGSMRNDHREASLERLRNNSKTRILLCSLKCGSLGLNLTAASRVVILEPFWNPFVEEQAIDRVHRLNQTLDVTVYKLTIANTVEARILDLQEKKRALAQAAIGGDSKAAGKLTMKDILNLFRRDAEHDTRHEADPTLGTKTRVLTTAGSGSSAANDRGAQSMRVTPPVMDRGNVTRKEDHVYGRRW</sequence>
<feature type="region of interest" description="Disordered" evidence="4">
    <location>
        <begin position="1144"/>
        <end position="1187"/>
    </location>
</feature>
<feature type="compositionally biased region" description="Polar residues" evidence="4">
    <location>
        <begin position="758"/>
        <end position="769"/>
    </location>
</feature>
<evidence type="ECO:0000313" key="7">
    <source>
        <dbReference type="EMBL" id="KAK3175284.1"/>
    </source>
</evidence>
<dbReference type="Proteomes" id="UP001276659">
    <property type="component" value="Unassembled WGS sequence"/>
</dbReference>
<dbReference type="GO" id="GO:0008094">
    <property type="term" value="F:ATP-dependent activity, acting on DNA"/>
    <property type="evidence" value="ECO:0007669"/>
    <property type="project" value="TreeGrafter"/>
</dbReference>
<feature type="compositionally biased region" description="Basic residues" evidence="4">
    <location>
        <begin position="1"/>
        <end position="11"/>
    </location>
</feature>
<evidence type="ECO:0000256" key="1">
    <source>
        <dbReference type="ARBA" id="ARBA00022741"/>
    </source>
</evidence>
<dbReference type="GO" id="GO:0016787">
    <property type="term" value="F:hydrolase activity"/>
    <property type="evidence" value="ECO:0007669"/>
    <property type="project" value="UniProtKB-KW"/>
</dbReference>
<proteinExistence type="predicted"/>
<dbReference type="AlphaFoldDB" id="A0AAD9ZC31"/>
<feature type="region of interest" description="Disordered" evidence="4">
    <location>
        <begin position="343"/>
        <end position="403"/>
    </location>
</feature>
<dbReference type="InterPro" id="IPR049730">
    <property type="entry name" value="SNF2/RAD54-like_C"/>
</dbReference>
<feature type="compositionally biased region" description="Polar residues" evidence="4">
    <location>
        <begin position="42"/>
        <end position="52"/>
    </location>
</feature>
<dbReference type="PANTHER" id="PTHR45626">
    <property type="entry name" value="TRANSCRIPTION TERMINATION FACTOR 2-RELATED"/>
    <property type="match status" value="1"/>
</dbReference>
<dbReference type="InterPro" id="IPR001650">
    <property type="entry name" value="Helicase_C-like"/>
</dbReference>
<dbReference type="PROSITE" id="PS51194">
    <property type="entry name" value="HELICASE_CTER"/>
    <property type="match status" value="1"/>
</dbReference>
<feature type="compositionally biased region" description="Basic and acidic residues" evidence="4">
    <location>
        <begin position="377"/>
        <end position="386"/>
    </location>
</feature>
<protein>
    <submittedName>
        <fullName evidence="7">Uncharacterized protein</fullName>
    </submittedName>
</protein>
<comment type="caution">
    <text evidence="7">The sequence shown here is derived from an EMBL/GenBank/DDBJ whole genome shotgun (WGS) entry which is preliminary data.</text>
</comment>
<feature type="compositionally biased region" description="Acidic residues" evidence="4">
    <location>
        <begin position="387"/>
        <end position="400"/>
    </location>
</feature>
<feature type="compositionally biased region" description="Acidic residues" evidence="4">
    <location>
        <begin position="58"/>
        <end position="69"/>
    </location>
</feature>
<keyword evidence="2" id="KW-0378">Hydrolase</keyword>
<feature type="compositionally biased region" description="Basic and acidic residues" evidence="4">
    <location>
        <begin position="845"/>
        <end position="854"/>
    </location>
</feature>
<evidence type="ECO:0000256" key="4">
    <source>
        <dbReference type="SAM" id="MobiDB-lite"/>
    </source>
</evidence>
<feature type="domain" description="Helicase ATP-binding" evidence="5">
    <location>
        <begin position="428"/>
        <end position="617"/>
    </location>
</feature>
<feature type="compositionally biased region" description="Acidic residues" evidence="4">
    <location>
        <begin position="933"/>
        <end position="956"/>
    </location>
</feature>
<evidence type="ECO:0000256" key="3">
    <source>
        <dbReference type="ARBA" id="ARBA00022840"/>
    </source>
</evidence>
<feature type="region of interest" description="Disordered" evidence="4">
    <location>
        <begin position="816"/>
        <end position="966"/>
    </location>
</feature>
<dbReference type="InterPro" id="IPR014001">
    <property type="entry name" value="Helicase_ATP-bd"/>
</dbReference>
<dbReference type="PROSITE" id="PS51192">
    <property type="entry name" value="HELICASE_ATP_BIND_1"/>
    <property type="match status" value="1"/>
</dbReference>
<feature type="domain" description="Helicase C-terminal" evidence="6">
    <location>
        <begin position="972"/>
        <end position="1119"/>
    </location>
</feature>
<feature type="region of interest" description="Disordered" evidence="4">
    <location>
        <begin position="122"/>
        <end position="225"/>
    </location>
</feature>
<dbReference type="GO" id="GO:0006281">
    <property type="term" value="P:DNA repair"/>
    <property type="evidence" value="ECO:0007669"/>
    <property type="project" value="TreeGrafter"/>
</dbReference>
<evidence type="ECO:0000259" key="6">
    <source>
        <dbReference type="PROSITE" id="PS51194"/>
    </source>
</evidence>
<dbReference type="InterPro" id="IPR050628">
    <property type="entry name" value="SNF2_RAD54_helicase_TF"/>
</dbReference>
<feature type="compositionally biased region" description="Basic and acidic residues" evidence="4">
    <location>
        <begin position="877"/>
        <end position="886"/>
    </location>
</feature>